<dbReference type="InterPro" id="IPR012902">
    <property type="entry name" value="N_methyl_site"/>
</dbReference>
<dbReference type="NCBIfam" id="TIGR02532">
    <property type="entry name" value="IV_pilin_GFxxxE"/>
    <property type="match status" value="1"/>
</dbReference>
<feature type="transmembrane region" description="Helical" evidence="2">
    <location>
        <begin position="21"/>
        <end position="39"/>
    </location>
</feature>
<dbReference type="Proteomes" id="UP001214250">
    <property type="component" value="Chromosome 2"/>
</dbReference>
<dbReference type="InterPro" id="IPR000983">
    <property type="entry name" value="Bac_GSPG_pilin"/>
</dbReference>
<keyword evidence="4" id="KW-1185">Reference proteome</keyword>
<dbReference type="PRINTS" id="PR00813">
    <property type="entry name" value="BCTERIALGSPG"/>
</dbReference>
<proteinExistence type="predicted"/>
<protein>
    <submittedName>
        <fullName evidence="3">Type II secretion system protein</fullName>
    </submittedName>
</protein>
<keyword evidence="2" id="KW-0812">Transmembrane</keyword>
<evidence type="ECO:0000313" key="3">
    <source>
        <dbReference type="EMBL" id="WDE99354.1"/>
    </source>
</evidence>
<keyword evidence="2" id="KW-0472">Membrane</keyword>
<evidence type="ECO:0000256" key="2">
    <source>
        <dbReference type="SAM" id="Phobius"/>
    </source>
</evidence>
<sequence length="259" mass="28671">MKLIKSPHTLFDLKTKKKFTLIELLVVIAIIGILASLLLPTLGKARKKTKAVSCVNNLKQIAYSSLMYTDDNLGYFPGRVNSGAFRISYDDYLAGYDGRDSLTYELMKQNGLSELEAAGSEGYTCPSSPFTVEPKRSYAISFNWNNSRLGVSSHDPDLLRKINDIGETSSSIAYTETGDNSANYTMGRTGGDVVWAHIQNRDLYTNNVYGGEEYHQSKTNYLMVDGHIEAKGFHSTLVKSDGTMAATSDIRTTIWDASR</sequence>
<keyword evidence="1" id="KW-0488">Methylation</keyword>
<keyword evidence="2" id="KW-1133">Transmembrane helix</keyword>
<dbReference type="Gene3D" id="3.30.700.10">
    <property type="entry name" value="Glycoprotein, Type 4 Pilin"/>
    <property type="match status" value="1"/>
</dbReference>
<dbReference type="RefSeq" id="WP_274154212.1">
    <property type="nucleotide sequence ID" value="NZ_CP117812.1"/>
</dbReference>
<evidence type="ECO:0000313" key="4">
    <source>
        <dbReference type="Proteomes" id="UP001214250"/>
    </source>
</evidence>
<dbReference type="InterPro" id="IPR045584">
    <property type="entry name" value="Pilin-like"/>
</dbReference>
<dbReference type="SUPFAM" id="SSF54523">
    <property type="entry name" value="Pili subunits"/>
    <property type="match status" value="1"/>
</dbReference>
<dbReference type="PANTHER" id="PTHR30093">
    <property type="entry name" value="GENERAL SECRETION PATHWAY PROTEIN G"/>
    <property type="match status" value="1"/>
</dbReference>
<dbReference type="PANTHER" id="PTHR30093:SF2">
    <property type="entry name" value="TYPE II SECRETION SYSTEM PROTEIN H"/>
    <property type="match status" value="1"/>
</dbReference>
<evidence type="ECO:0000256" key="1">
    <source>
        <dbReference type="ARBA" id="ARBA00022481"/>
    </source>
</evidence>
<organism evidence="3 4">
    <name type="scientific">Lentisphaera profundi</name>
    <dbReference type="NCBI Taxonomy" id="1658616"/>
    <lineage>
        <taxon>Bacteria</taxon>
        <taxon>Pseudomonadati</taxon>
        <taxon>Lentisphaerota</taxon>
        <taxon>Lentisphaeria</taxon>
        <taxon>Lentisphaerales</taxon>
        <taxon>Lentisphaeraceae</taxon>
        <taxon>Lentisphaera</taxon>
    </lineage>
</organism>
<name>A0ABY7W2Z6_9BACT</name>
<reference evidence="3 4" key="1">
    <citation type="submission" date="2023-02" db="EMBL/GenBank/DDBJ databases">
        <title>Genome sequence of Lentisphaera profundi SAORIC-696.</title>
        <authorList>
            <person name="Kim e."/>
            <person name="Cho J.-C."/>
            <person name="Choi A."/>
            <person name="Kang I."/>
        </authorList>
    </citation>
    <scope>NUCLEOTIDE SEQUENCE [LARGE SCALE GENOMIC DNA]</scope>
    <source>
        <strain evidence="3 4">SAORIC-696</strain>
    </source>
</reference>
<gene>
    <name evidence="3" type="ORF">PQO03_16075</name>
</gene>
<accession>A0ABY7W2Z6</accession>
<dbReference type="EMBL" id="CP117812">
    <property type="protein sequence ID" value="WDE99354.1"/>
    <property type="molecule type" value="Genomic_DNA"/>
</dbReference>